<accession>A0A4U6U167</accession>
<name>A0A4U6U167_SETVI</name>
<feature type="region of interest" description="Disordered" evidence="1">
    <location>
        <begin position="92"/>
        <end position="116"/>
    </location>
</feature>
<evidence type="ECO:0000256" key="1">
    <source>
        <dbReference type="SAM" id="MobiDB-lite"/>
    </source>
</evidence>
<evidence type="ECO:0000313" key="3">
    <source>
        <dbReference type="Proteomes" id="UP000298652"/>
    </source>
</evidence>
<keyword evidence="3" id="KW-1185">Reference proteome</keyword>
<gene>
    <name evidence="2" type="ORF">SEVIR_7G339466v2</name>
</gene>
<evidence type="ECO:0000313" key="2">
    <source>
        <dbReference type="EMBL" id="TKW07925.1"/>
    </source>
</evidence>
<dbReference type="Gramene" id="TKW07925">
    <property type="protein sequence ID" value="TKW07925"/>
    <property type="gene ID" value="SEVIR_7G339466v2"/>
</dbReference>
<organism evidence="2 3">
    <name type="scientific">Setaria viridis</name>
    <name type="common">Green bristlegrass</name>
    <name type="synonym">Setaria italica subsp. viridis</name>
    <dbReference type="NCBI Taxonomy" id="4556"/>
    <lineage>
        <taxon>Eukaryota</taxon>
        <taxon>Viridiplantae</taxon>
        <taxon>Streptophyta</taxon>
        <taxon>Embryophyta</taxon>
        <taxon>Tracheophyta</taxon>
        <taxon>Spermatophyta</taxon>
        <taxon>Magnoliopsida</taxon>
        <taxon>Liliopsida</taxon>
        <taxon>Poales</taxon>
        <taxon>Poaceae</taxon>
        <taxon>PACMAD clade</taxon>
        <taxon>Panicoideae</taxon>
        <taxon>Panicodae</taxon>
        <taxon>Paniceae</taxon>
        <taxon>Cenchrinae</taxon>
        <taxon>Setaria</taxon>
    </lineage>
</organism>
<sequence>MVAWGRRWRRVEFTGGAELWVVAAMAGRRMTTIPDQLLAWGGATQGEACGGEPQWRARRRCHPLFPNSKSAAISSPGFPRGKRVDGDWQRALGTKSARQRRPTSSAPRPPEAYLRTSVAPEQPPLLSSGSHPPLLAVNRSIAFLKMINTLVYDIQVDLVLSRISRFIPMG</sequence>
<dbReference type="Proteomes" id="UP000298652">
    <property type="component" value="Chromosome 7"/>
</dbReference>
<dbReference type="AlphaFoldDB" id="A0A4U6U167"/>
<proteinExistence type="predicted"/>
<dbReference type="EMBL" id="CM016558">
    <property type="protein sequence ID" value="TKW07925.1"/>
    <property type="molecule type" value="Genomic_DNA"/>
</dbReference>
<reference evidence="2" key="1">
    <citation type="submission" date="2019-03" db="EMBL/GenBank/DDBJ databases">
        <title>WGS assembly of Setaria viridis.</title>
        <authorList>
            <person name="Huang P."/>
            <person name="Jenkins J."/>
            <person name="Grimwood J."/>
            <person name="Barry K."/>
            <person name="Healey A."/>
            <person name="Mamidi S."/>
            <person name="Sreedasyam A."/>
            <person name="Shu S."/>
            <person name="Feldman M."/>
            <person name="Wu J."/>
            <person name="Yu Y."/>
            <person name="Chen C."/>
            <person name="Johnson J."/>
            <person name="Rokhsar D."/>
            <person name="Baxter I."/>
            <person name="Schmutz J."/>
            <person name="Brutnell T."/>
            <person name="Kellogg E."/>
        </authorList>
    </citation>
    <scope>NUCLEOTIDE SEQUENCE [LARGE SCALE GENOMIC DNA]</scope>
</reference>
<protein>
    <submittedName>
        <fullName evidence="2">Uncharacterized protein</fullName>
    </submittedName>
</protein>